<keyword evidence="2" id="KW-1003">Cell membrane</keyword>
<dbReference type="Pfam" id="PF04024">
    <property type="entry name" value="PspC"/>
    <property type="match status" value="1"/>
</dbReference>
<comment type="subcellular location">
    <subcellularLocation>
        <location evidence="1">Cell membrane</location>
        <topology evidence="1">Single-pass membrane protein</topology>
    </subcellularLocation>
</comment>
<gene>
    <name evidence="8" type="ORF">Q9R02_13200</name>
</gene>
<dbReference type="PANTHER" id="PTHR33885">
    <property type="entry name" value="PHAGE SHOCK PROTEIN C"/>
    <property type="match status" value="1"/>
</dbReference>
<evidence type="ECO:0000256" key="3">
    <source>
        <dbReference type="ARBA" id="ARBA00022692"/>
    </source>
</evidence>
<evidence type="ECO:0000256" key="1">
    <source>
        <dbReference type="ARBA" id="ARBA00004162"/>
    </source>
</evidence>
<feature type="domain" description="Phage shock protein PspC N-terminal" evidence="7">
    <location>
        <begin position="14"/>
        <end position="66"/>
    </location>
</feature>
<comment type="caution">
    <text evidence="8">The sequence shown here is derived from an EMBL/GenBank/DDBJ whole genome shotgun (WGS) entry which is preliminary data.</text>
</comment>
<feature type="transmembrane region" description="Helical" evidence="6">
    <location>
        <begin position="41"/>
        <end position="64"/>
    </location>
</feature>
<dbReference type="Proteomes" id="UP001232725">
    <property type="component" value="Unassembled WGS sequence"/>
</dbReference>
<keyword evidence="9" id="KW-1185">Reference proteome</keyword>
<evidence type="ECO:0000256" key="6">
    <source>
        <dbReference type="SAM" id="Phobius"/>
    </source>
</evidence>
<evidence type="ECO:0000256" key="2">
    <source>
        <dbReference type="ARBA" id="ARBA00022475"/>
    </source>
</evidence>
<dbReference type="InterPro" id="IPR007168">
    <property type="entry name" value="Phageshock_PspC_N"/>
</dbReference>
<evidence type="ECO:0000313" key="9">
    <source>
        <dbReference type="Proteomes" id="UP001232725"/>
    </source>
</evidence>
<proteinExistence type="predicted"/>
<name>A0ABT9IR95_9MICC</name>
<dbReference type="PANTHER" id="PTHR33885:SF3">
    <property type="entry name" value="PHAGE SHOCK PROTEIN C"/>
    <property type="match status" value="1"/>
</dbReference>
<keyword evidence="4 6" id="KW-1133">Transmembrane helix</keyword>
<evidence type="ECO:0000313" key="8">
    <source>
        <dbReference type="EMBL" id="MDP5228115.1"/>
    </source>
</evidence>
<dbReference type="InterPro" id="IPR052027">
    <property type="entry name" value="PspC"/>
</dbReference>
<protein>
    <submittedName>
        <fullName evidence="8">PspC domain-containing protein</fullName>
    </submittedName>
</protein>
<dbReference type="RefSeq" id="WP_305997158.1">
    <property type="nucleotide sequence ID" value="NZ_JAVALS010000010.1"/>
</dbReference>
<keyword evidence="5 6" id="KW-0472">Membrane</keyword>
<reference evidence="8 9" key="1">
    <citation type="submission" date="2023-08" db="EMBL/GenBank/DDBJ databases">
        <title>Arthrobacter horti sp. nov., isolated from forest soil.</title>
        <authorList>
            <person name="Park M."/>
        </authorList>
    </citation>
    <scope>NUCLEOTIDE SEQUENCE [LARGE SCALE GENOMIC DNA]</scope>
    <source>
        <strain evidence="8 9">YJM1</strain>
    </source>
</reference>
<keyword evidence="3 6" id="KW-0812">Transmembrane</keyword>
<dbReference type="EMBL" id="JAVALS010000010">
    <property type="protein sequence ID" value="MDP5228115.1"/>
    <property type="molecule type" value="Genomic_DNA"/>
</dbReference>
<organism evidence="8 9">
    <name type="scientific">Arthrobacter horti</name>
    <dbReference type="NCBI Taxonomy" id="3068273"/>
    <lineage>
        <taxon>Bacteria</taxon>
        <taxon>Bacillati</taxon>
        <taxon>Actinomycetota</taxon>
        <taxon>Actinomycetes</taxon>
        <taxon>Micrococcales</taxon>
        <taxon>Micrococcaceae</taxon>
        <taxon>Arthrobacter</taxon>
    </lineage>
</organism>
<evidence type="ECO:0000256" key="5">
    <source>
        <dbReference type="ARBA" id="ARBA00023136"/>
    </source>
</evidence>
<accession>A0ABT9IR95</accession>
<evidence type="ECO:0000259" key="7">
    <source>
        <dbReference type="Pfam" id="PF04024"/>
    </source>
</evidence>
<evidence type="ECO:0000256" key="4">
    <source>
        <dbReference type="ARBA" id="ARBA00022989"/>
    </source>
</evidence>
<sequence length="84" mass="9324">MDKFFSVIRSIGVRRGPERWLGGVCGGLAAKFGVDVAWVRLGYLLFCLLTGPALVVYVTLWLLLPDSKDDRIILQGFLQNRGAK</sequence>